<keyword evidence="1" id="KW-0472">Membrane</keyword>
<dbReference type="Gramene" id="ONK67862">
    <property type="protein sequence ID" value="ONK67862"/>
    <property type="gene ID" value="A4U43_C05F4580"/>
</dbReference>
<reference evidence="3" key="1">
    <citation type="journal article" date="2017" name="Nat. Commun.">
        <title>The asparagus genome sheds light on the origin and evolution of a young Y chromosome.</title>
        <authorList>
            <person name="Harkess A."/>
            <person name="Zhou J."/>
            <person name="Xu C."/>
            <person name="Bowers J.E."/>
            <person name="Van der Hulst R."/>
            <person name="Ayyampalayam S."/>
            <person name="Mercati F."/>
            <person name="Riccardi P."/>
            <person name="McKain M.R."/>
            <person name="Kakrana A."/>
            <person name="Tang H."/>
            <person name="Ray J."/>
            <person name="Groenendijk J."/>
            <person name="Arikit S."/>
            <person name="Mathioni S.M."/>
            <person name="Nakano M."/>
            <person name="Shan H."/>
            <person name="Telgmann-Rauber A."/>
            <person name="Kanno A."/>
            <person name="Yue Z."/>
            <person name="Chen H."/>
            <person name="Li W."/>
            <person name="Chen Y."/>
            <person name="Xu X."/>
            <person name="Zhang Y."/>
            <person name="Luo S."/>
            <person name="Chen H."/>
            <person name="Gao J."/>
            <person name="Mao Z."/>
            <person name="Pires J.C."/>
            <person name="Luo M."/>
            <person name="Kudrna D."/>
            <person name="Wing R.A."/>
            <person name="Meyers B.C."/>
            <person name="Yi K."/>
            <person name="Kong H."/>
            <person name="Lavrijsen P."/>
            <person name="Sunseri F."/>
            <person name="Falavigna A."/>
            <person name="Ye Y."/>
            <person name="Leebens-Mack J.H."/>
            <person name="Chen G."/>
        </authorList>
    </citation>
    <scope>NUCLEOTIDE SEQUENCE [LARGE SCALE GENOMIC DNA]</scope>
    <source>
        <strain evidence="3">cv. DH0086</strain>
    </source>
</reference>
<feature type="transmembrane region" description="Helical" evidence="1">
    <location>
        <begin position="27"/>
        <end position="43"/>
    </location>
</feature>
<gene>
    <name evidence="2" type="ORF">A4U43_C05F4580</name>
</gene>
<accession>A0A5P1EPC0</accession>
<dbReference type="AlphaFoldDB" id="A0A5P1EPC0"/>
<keyword evidence="1" id="KW-1133">Transmembrane helix</keyword>
<keyword evidence="1" id="KW-0812">Transmembrane</keyword>
<organism evidence="2 3">
    <name type="scientific">Asparagus officinalis</name>
    <name type="common">Garden asparagus</name>
    <dbReference type="NCBI Taxonomy" id="4686"/>
    <lineage>
        <taxon>Eukaryota</taxon>
        <taxon>Viridiplantae</taxon>
        <taxon>Streptophyta</taxon>
        <taxon>Embryophyta</taxon>
        <taxon>Tracheophyta</taxon>
        <taxon>Spermatophyta</taxon>
        <taxon>Magnoliopsida</taxon>
        <taxon>Liliopsida</taxon>
        <taxon>Asparagales</taxon>
        <taxon>Asparagaceae</taxon>
        <taxon>Asparagoideae</taxon>
        <taxon>Asparagus</taxon>
    </lineage>
</organism>
<dbReference type="Proteomes" id="UP000243459">
    <property type="component" value="Chromosome 5"/>
</dbReference>
<evidence type="ECO:0000256" key="1">
    <source>
        <dbReference type="SAM" id="Phobius"/>
    </source>
</evidence>
<sequence length="139" mass="15814">MSDQQSLHGQRKRTREEVGEDDGEKKLVIIIVTFIIMVVGAYRHRRRSSIKEITWSEDVNSDAKAYQNKAIENWDDICVLVGTDRATGEGAEQIDDSIAAMDMEGDLRPRKAGPLELGRESCNKKYKAKVYKQQKETLI</sequence>
<protein>
    <submittedName>
        <fullName evidence="2">Uncharacterized protein</fullName>
    </submittedName>
</protein>
<proteinExistence type="predicted"/>
<keyword evidence="3" id="KW-1185">Reference proteome</keyword>
<name>A0A5P1EPC0_ASPOF</name>
<dbReference type="EMBL" id="CM007385">
    <property type="protein sequence ID" value="ONK67862.1"/>
    <property type="molecule type" value="Genomic_DNA"/>
</dbReference>
<evidence type="ECO:0000313" key="3">
    <source>
        <dbReference type="Proteomes" id="UP000243459"/>
    </source>
</evidence>
<evidence type="ECO:0000313" key="2">
    <source>
        <dbReference type="EMBL" id="ONK67862.1"/>
    </source>
</evidence>